<name>A0AAV3ZZ15_9GAST</name>
<feature type="region of interest" description="Disordered" evidence="1">
    <location>
        <begin position="164"/>
        <end position="193"/>
    </location>
</feature>
<dbReference type="AlphaFoldDB" id="A0AAV3ZZ15"/>
<dbReference type="Proteomes" id="UP000735302">
    <property type="component" value="Unassembled WGS sequence"/>
</dbReference>
<proteinExistence type="predicted"/>
<sequence length="297" mass="34084">MDSIPSPSNRVDRTRRLLEIIFLGGPVAHHEFLLALESQGYDHVAYRLRNTDLKRPMSRFGSLSPPSISRTITQRAVHMSTAHHIRATSPPFALSLTDVTVAATTSVNATFSRRASTIGYEAEDLKESGSTIDNRIKRIEDAWFILKRSKEKVRRLQASVEQQEQRAQEEETRHAQQTQELTQRLQEHQAKVEERNSAIANLQAKDADKESRLQAQEARLQRYGWEILPHPAHSPDLDTLREQSLQLCENSRRLDQLSMLIHSHAQTGNINKNHKNNINRPQNYYAKDTKLRGDKKF</sequence>
<organism evidence="2 3">
    <name type="scientific">Plakobranchus ocellatus</name>
    <dbReference type="NCBI Taxonomy" id="259542"/>
    <lineage>
        <taxon>Eukaryota</taxon>
        <taxon>Metazoa</taxon>
        <taxon>Spiralia</taxon>
        <taxon>Lophotrochozoa</taxon>
        <taxon>Mollusca</taxon>
        <taxon>Gastropoda</taxon>
        <taxon>Heterobranchia</taxon>
        <taxon>Euthyneura</taxon>
        <taxon>Panpulmonata</taxon>
        <taxon>Sacoglossa</taxon>
        <taxon>Placobranchoidea</taxon>
        <taxon>Plakobranchidae</taxon>
        <taxon>Plakobranchus</taxon>
    </lineage>
</organism>
<dbReference type="InterPro" id="IPR011029">
    <property type="entry name" value="DEATH-like_dom_sf"/>
</dbReference>
<gene>
    <name evidence="2" type="ORF">PoB_002709400</name>
</gene>
<evidence type="ECO:0000313" key="2">
    <source>
        <dbReference type="EMBL" id="GFO00589.1"/>
    </source>
</evidence>
<comment type="caution">
    <text evidence="2">The sequence shown here is derived from an EMBL/GenBank/DDBJ whole genome shotgun (WGS) entry which is preliminary data.</text>
</comment>
<feature type="compositionally biased region" description="Low complexity" evidence="1">
    <location>
        <begin position="175"/>
        <end position="184"/>
    </location>
</feature>
<dbReference type="Gene3D" id="1.10.533.10">
    <property type="entry name" value="Death Domain, Fas"/>
    <property type="match status" value="1"/>
</dbReference>
<evidence type="ECO:0000313" key="3">
    <source>
        <dbReference type="Proteomes" id="UP000735302"/>
    </source>
</evidence>
<accession>A0AAV3ZZ15</accession>
<protein>
    <submittedName>
        <fullName evidence="2">Uncharacterized protein</fullName>
    </submittedName>
</protein>
<dbReference type="EMBL" id="BLXT01003136">
    <property type="protein sequence ID" value="GFO00589.1"/>
    <property type="molecule type" value="Genomic_DNA"/>
</dbReference>
<reference evidence="2 3" key="1">
    <citation type="journal article" date="2021" name="Elife">
        <title>Chloroplast acquisition without the gene transfer in kleptoplastic sea slugs, Plakobranchus ocellatus.</title>
        <authorList>
            <person name="Maeda T."/>
            <person name="Takahashi S."/>
            <person name="Yoshida T."/>
            <person name="Shimamura S."/>
            <person name="Takaki Y."/>
            <person name="Nagai Y."/>
            <person name="Toyoda A."/>
            <person name="Suzuki Y."/>
            <person name="Arimoto A."/>
            <person name="Ishii H."/>
            <person name="Satoh N."/>
            <person name="Nishiyama T."/>
            <person name="Hasebe M."/>
            <person name="Maruyama T."/>
            <person name="Minagawa J."/>
            <person name="Obokata J."/>
            <person name="Shigenobu S."/>
        </authorList>
    </citation>
    <scope>NUCLEOTIDE SEQUENCE [LARGE SCALE GENOMIC DNA]</scope>
</reference>
<keyword evidence="3" id="KW-1185">Reference proteome</keyword>
<feature type="compositionally biased region" description="Basic and acidic residues" evidence="1">
    <location>
        <begin position="164"/>
        <end position="174"/>
    </location>
</feature>
<evidence type="ECO:0000256" key="1">
    <source>
        <dbReference type="SAM" id="MobiDB-lite"/>
    </source>
</evidence>